<dbReference type="GO" id="GO:0006289">
    <property type="term" value="P:nucleotide-excision repair"/>
    <property type="evidence" value="ECO:0007669"/>
    <property type="project" value="InterPro"/>
</dbReference>
<dbReference type="Gene3D" id="3.20.20.150">
    <property type="entry name" value="Divalent-metal-dependent TIM barrel enzymes"/>
    <property type="match status" value="1"/>
</dbReference>
<dbReference type="InterPro" id="IPR036237">
    <property type="entry name" value="Xyl_isomerase-like_sf"/>
</dbReference>
<proteinExistence type="predicted"/>
<evidence type="ECO:0000256" key="3">
    <source>
        <dbReference type="ARBA" id="ARBA00022763"/>
    </source>
</evidence>
<evidence type="ECO:0000256" key="6">
    <source>
        <dbReference type="ARBA" id="ARBA00023204"/>
    </source>
</evidence>
<dbReference type="Pfam" id="PF08349">
    <property type="entry name" value="DUF1722"/>
    <property type="match status" value="1"/>
</dbReference>
<gene>
    <name evidence="8" type="ORF">bsdtb5_31150</name>
</gene>
<feature type="domain" description="DUF1722" evidence="7">
    <location>
        <begin position="310"/>
        <end position="413"/>
    </location>
</feature>
<keyword evidence="6" id="KW-0234">DNA repair</keyword>
<keyword evidence="5" id="KW-0378">Hydrolase</keyword>
<accession>A0A7R7ENJ0</accession>
<evidence type="ECO:0000256" key="2">
    <source>
        <dbReference type="ARBA" id="ARBA00022759"/>
    </source>
</evidence>
<keyword evidence="4" id="KW-0228">DNA excision</keyword>
<evidence type="ECO:0000259" key="7">
    <source>
        <dbReference type="Pfam" id="PF08349"/>
    </source>
</evidence>
<keyword evidence="2" id="KW-0255">Endonuclease</keyword>
<dbReference type="PANTHER" id="PTHR31290:SF5">
    <property type="entry name" value="UV-DAMAGE ENDONUCLEASE"/>
    <property type="match status" value="1"/>
</dbReference>
<evidence type="ECO:0000256" key="1">
    <source>
        <dbReference type="ARBA" id="ARBA00022722"/>
    </source>
</evidence>
<dbReference type="InterPro" id="IPR004601">
    <property type="entry name" value="UvdE"/>
</dbReference>
<dbReference type="Proteomes" id="UP000595897">
    <property type="component" value="Chromosome"/>
</dbReference>
<dbReference type="KEGG" id="ahb:bsdtb5_31150"/>
<dbReference type="SUPFAM" id="SSF51658">
    <property type="entry name" value="Xylose isomerase-like"/>
    <property type="match status" value="1"/>
</dbReference>
<evidence type="ECO:0000256" key="5">
    <source>
        <dbReference type="ARBA" id="ARBA00022801"/>
    </source>
</evidence>
<keyword evidence="9" id="KW-1185">Reference proteome</keyword>
<dbReference type="NCBIfam" id="TIGR00629">
    <property type="entry name" value="uvde"/>
    <property type="match status" value="1"/>
</dbReference>
<dbReference type="InterPro" id="IPR013560">
    <property type="entry name" value="DUF1722"/>
</dbReference>
<dbReference type="GO" id="GO:0016787">
    <property type="term" value="F:hydrolase activity"/>
    <property type="evidence" value="ECO:0007669"/>
    <property type="project" value="UniProtKB-KW"/>
</dbReference>
<evidence type="ECO:0000256" key="4">
    <source>
        <dbReference type="ARBA" id="ARBA00022769"/>
    </source>
</evidence>
<evidence type="ECO:0000313" key="8">
    <source>
        <dbReference type="EMBL" id="BCN31820.1"/>
    </source>
</evidence>
<dbReference type="PANTHER" id="PTHR31290">
    <property type="entry name" value="UV-DAMAGE ENDONUCLEASE"/>
    <property type="match status" value="1"/>
</dbReference>
<sequence>MALEKRIGYACTPISIPYRTSKSFMLKNFNDEIFNDCVKNNIKNLYHILSWNVDNRIQMFRISSDIIPFGSHPVNQIKWWELWKEELLECGEFVKKQRIRVSMHPGQYTILNSPTEQVVINSIADLEYHCRFLDSMEVDYTNKIVLHVGGVYGNKEDAMNKFIHNFDRLSDSLKRRLVIENDDKSYTIEEVLYICDKIQVPAVFDNLHHELNPCSLSQKEILGAVTSTWKAEDGPAKFHYSEQDMTKKGGSHSKSVDTRKFLEYYDSIKDISADIMMEVKDKDLSAIKCILSIDDQIPVSARTNQWAKYKYLIMEKNYSYYKKCSQMINSNLPMKDIYIYMEECLKSPFDEGSFRNTVEHVYGYVKEKVTKKEKENFRELLENPKDNQKKIKKYLQKLCIKYDIDYMNQSYYFL</sequence>
<dbReference type="EMBL" id="AP024169">
    <property type="protein sequence ID" value="BCN31820.1"/>
    <property type="molecule type" value="Genomic_DNA"/>
</dbReference>
<protein>
    <recommendedName>
        <fullName evidence="7">DUF1722 domain-containing protein</fullName>
    </recommendedName>
</protein>
<dbReference type="GO" id="GO:0009411">
    <property type="term" value="P:response to UV"/>
    <property type="evidence" value="ECO:0007669"/>
    <property type="project" value="InterPro"/>
</dbReference>
<keyword evidence="1" id="KW-0540">Nuclease</keyword>
<reference evidence="8 9" key="1">
    <citation type="submission" date="2020-11" db="EMBL/GenBank/DDBJ databases">
        <title>Draft genome sequencing of a Lachnospiraceae strain isolated from anoxic soil subjected to BSD treatment.</title>
        <authorList>
            <person name="Uek A."/>
            <person name="Tonouchi A."/>
        </authorList>
    </citation>
    <scope>NUCLEOTIDE SEQUENCE [LARGE SCALE GENOMIC DNA]</scope>
    <source>
        <strain evidence="8 9">TB5</strain>
    </source>
</reference>
<dbReference type="RefSeq" id="WP_271712911.1">
    <property type="nucleotide sequence ID" value="NZ_AP024169.1"/>
</dbReference>
<dbReference type="GO" id="GO:0004519">
    <property type="term" value="F:endonuclease activity"/>
    <property type="evidence" value="ECO:0007669"/>
    <property type="project" value="UniProtKB-KW"/>
</dbReference>
<keyword evidence="3" id="KW-0227">DNA damage</keyword>
<evidence type="ECO:0000313" key="9">
    <source>
        <dbReference type="Proteomes" id="UP000595897"/>
    </source>
</evidence>
<dbReference type="AlphaFoldDB" id="A0A7R7ENJ0"/>
<name>A0A7R7ENJ0_9FIRM</name>
<organism evidence="8 9">
    <name type="scientific">Anaeromicropila herbilytica</name>
    <dbReference type="NCBI Taxonomy" id="2785025"/>
    <lineage>
        <taxon>Bacteria</taxon>
        <taxon>Bacillati</taxon>
        <taxon>Bacillota</taxon>
        <taxon>Clostridia</taxon>
        <taxon>Lachnospirales</taxon>
        <taxon>Lachnospiraceae</taxon>
        <taxon>Anaeromicropila</taxon>
    </lineage>
</organism>
<dbReference type="Pfam" id="PF03851">
    <property type="entry name" value="UvdE"/>
    <property type="match status" value="1"/>
</dbReference>